<name>A0A2C6DNS7_9GAMM</name>
<dbReference type="AlphaFoldDB" id="A0A2C6DNS7"/>
<protein>
    <recommendedName>
        <fullName evidence="3">Lipoprotein</fullName>
    </recommendedName>
</protein>
<dbReference type="OrthoDB" id="5688063at2"/>
<evidence type="ECO:0008006" key="3">
    <source>
        <dbReference type="Google" id="ProtNLM"/>
    </source>
</evidence>
<dbReference type="Pfam" id="PF07273">
    <property type="entry name" value="DUF1439"/>
    <property type="match status" value="1"/>
</dbReference>
<accession>A0A2C6DNS7</accession>
<dbReference type="Proteomes" id="UP000224974">
    <property type="component" value="Unassembled WGS sequence"/>
</dbReference>
<dbReference type="STRING" id="1111728.GCA_000427805_01156"/>
<organism evidence="1 2">
    <name type="scientific">Budvicia aquatica</name>
    <dbReference type="NCBI Taxonomy" id="82979"/>
    <lineage>
        <taxon>Bacteria</taxon>
        <taxon>Pseudomonadati</taxon>
        <taxon>Pseudomonadota</taxon>
        <taxon>Gammaproteobacteria</taxon>
        <taxon>Enterobacterales</taxon>
        <taxon>Budviciaceae</taxon>
        <taxon>Budvicia</taxon>
    </lineage>
</organism>
<reference evidence="2" key="1">
    <citation type="submission" date="2017-09" db="EMBL/GenBank/DDBJ databases">
        <title>FDA dAtabase for Regulatory Grade micrObial Sequences (FDA-ARGOS): Supporting development and validation of Infectious Disease Dx tests.</title>
        <authorList>
            <person name="Minogue T."/>
            <person name="Wolcott M."/>
            <person name="Wasieloski L."/>
            <person name="Aguilar W."/>
            <person name="Moore D."/>
            <person name="Tallon L."/>
            <person name="Sadzewicz L."/>
            <person name="Ott S."/>
            <person name="Zhao X."/>
            <person name="Nagaraj S."/>
            <person name="Vavikolanu K."/>
            <person name="Aluvathingal J."/>
            <person name="Nadendla S."/>
            <person name="Sichtig H."/>
        </authorList>
    </citation>
    <scope>NUCLEOTIDE SEQUENCE [LARGE SCALE GENOMIC DNA]</scope>
    <source>
        <strain evidence="2">FDAARGOS_387</strain>
    </source>
</reference>
<sequence length="202" mass="22467">MGMILLLNPERFFMHKLVSRIFALFFISLLFGCNQISQYSLTEKSINNYLETHTQNASRSFSLNGLVDADLSLNNLNTKIGRGEPGQITLTGNALFAVSSLLGKQDANLQVTINARPEFDPVKGAVYLRDLELADYDLKTSQGAVKNVKTFIPFLNKALQIYFNDQPVYVLNPENSALEATAQKLAKGIEVKEGKLVFAFIK</sequence>
<comment type="caution">
    <text evidence="1">The sequence shown here is derived from an EMBL/GenBank/DDBJ whole genome shotgun (WGS) entry which is preliminary data.</text>
</comment>
<dbReference type="InterPro" id="IPR010835">
    <property type="entry name" value="DUF1439"/>
</dbReference>
<evidence type="ECO:0000313" key="1">
    <source>
        <dbReference type="EMBL" id="PHI30867.1"/>
    </source>
</evidence>
<dbReference type="NCBIfam" id="NF007894">
    <property type="entry name" value="PRK10598.1"/>
    <property type="match status" value="1"/>
</dbReference>
<evidence type="ECO:0000313" key="2">
    <source>
        <dbReference type="Proteomes" id="UP000224974"/>
    </source>
</evidence>
<keyword evidence="2" id="KW-1185">Reference proteome</keyword>
<gene>
    <name evidence="1" type="ORF">CRN84_16745</name>
</gene>
<proteinExistence type="predicted"/>
<dbReference type="Gene3D" id="3.15.10.40">
    <property type="entry name" value="Uncharacterised protein PF07273, DUF1439"/>
    <property type="match status" value="1"/>
</dbReference>
<dbReference type="EMBL" id="PDDX01000001">
    <property type="protein sequence ID" value="PHI30867.1"/>
    <property type="molecule type" value="Genomic_DNA"/>
</dbReference>